<evidence type="ECO:0000259" key="2">
    <source>
        <dbReference type="Pfam" id="PF22936"/>
    </source>
</evidence>
<feature type="domain" description="Retrovirus-related Pol polyprotein from transposon TNT 1-94-like beta-barrel" evidence="2">
    <location>
        <begin position="270"/>
        <end position="345"/>
    </location>
</feature>
<proteinExistence type="predicted"/>
<feature type="compositionally biased region" description="Basic residues" evidence="1">
    <location>
        <begin position="189"/>
        <end position="199"/>
    </location>
</feature>
<dbReference type="EMBL" id="QGNW01000964">
    <property type="protein sequence ID" value="RVW58293.1"/>
    <property type="molecule type" value="Genomic_DNA"/>
</dbReference>
<gene>
    <name evidence="3" type="primary">RE1_860</name>
    <name evidence="3" type="ORF">CK203_116320</name>
</gene>
<evidence type="ECO:0000313" key="4">
    <source>
        <dbReference type="Proteomes" id="UP000288805"/>
    </source>
</evidence>
<comment type="caution">
    <text evidence="3">The sequence shown here is derived from an EMBL/GenBank/DDBJ whole genome shotgun (WGS) entry which is preliminary data.</text>
</comment>
<dbReference type="Proteomes" id="UP000288805">
    <property type="component" value="Unassembled WGS sequence"/>
</dbReference>
<evidence type="ECO:0000256" key="1">
    <source>
        <dbReference type="SAM" id="MobiDB-lite"/>
    </source>
</evidence>
<sequence length="426" mass="47598">MENVVYANGFEEYIDDTKPCPPQELHTGELNPDFVQWRRFDRMVLSWLYSMLTPDIMGQIIGFQTSHDAWMALHKIFSASSKARILQLRLEFQTTKKGADPMLEYILKIKTISDNLAAIGESVKETDHILQLLGGLAYLICRPAICGCPHSCCPFHPTSQTSSPQIPISSTPIPISLLRKSPACPFSHTRPHNRPHSRPANRSSSSAPHRPPHLPTRPQCQLCGKFGHTVVKCYHRFDITYQGTNCVSSSQDSSPLQAMLAATPNHQYSWFFDTGATHHLSHSAQTLSHVQPYSGTDQVTIGDGHSLPILNTGNKSFFFHSKVFCLNQVLHVPQLSTNLISVSKFCTDNAVFFEFHSTHFFVKDQVTKQTLLKGWLRDGLYEFPSSSSTHAFVSTSSVPALTPGAIWHSRLGHRSSSYSFQGFSLL</sequence>
<dbReference type="Pfam" id="PF22936">
    <property type="entry name" value="Pol_BBD"/>
    <property type="match status" value="1"/>
</dbReference>
<name>A0A438FEA8_VITVI</name>
<reference evidence="3 4" key="1">
    <citation type="journal article" date="2018" name="PLoS Genet.">
        <title>Population sequencing reveals clonal diversity and ancestral inbreeding in the grapevine cultivar Chardonnay.</title>
        <authorList>
            <person name="Roach M.J."/>
            <person name="Johnson D.L."/>
            <person name="Bohlmann J."/>
            <person name="van Vuuren H.J."/>
            <person name="Jones S.J."/>
            <person name="Pretorius I.S."/>
            <person name="Schmidt S.A."/>
            <person name="Borneman A.R."/>
        </authorList>
    </citation>
    <scope>NUCLEOTIDE SEQUENCE [LARGE SCALE GENOMIC DNA]</scope>
    <source>
        <strain evidence="4">cv. Chardonnay</strain>
        <tissue evidence="3">Leaf</tissue>
    </source>
</reference>
<dbReference type="InterPro" id="IPR054722">
    <property type="entry name" value="PolX-like_BBD"/>
</dbReference>
<dbReference type="PANTHER" id="PTHR47481">
    <property type="match status" value="1"/>
</dbReference>
<dbReference type="AlphaFoldDB" id="A0A438FEA8"/>
<feature type="region of interest" description="Disordered" evidence="1">
    <location>
        <begin position="186"/>
        <end position="214"/>
    </location>
</feature>
<organism evidence="3 4">
    <name type="scientific">Vitis vinifera</name>
    <name type="common">Grape</name>
    <dbReference type="NCBI Taxonomy" id="29760"/>
    <lineage>
        <taxon>Eukaryota</taxon>
        <taxon>Viridiplantae</taxon>
        <taxon>Streptophyta</taxon>
        <taxon>Embryophyta</taxon>
        <taxon>Tracheophyta</taxon>
        <taxon>Spermatophyta</taxon>
        <taxon>Magnoliopsida</taxon>
        <taxon>eudicotyledons</taxon>
        <taxon>Gunneridae</taxon>
        <taxon>Pentapetalae</taxon>
        <taxon>rosids</taxon>
        <taxon>Vitales</taxon>
        <taxon>Vitaceae</taxon>
        <taxon>Viteae</taxon>
        <taxon>Vitis</taxon>
    </lineage>
</organism>
<evidence type="ECO:0000313" key="3">
    <source>
        <dbReference type="EMBL" id="RVW58293.1"/>
    </source>
</evidence>
<dbReference type="PANTHER" id="PTHR47481:SF31">
    <property type="entry name" value="OS01G0873500 PROTEIN"/>
    <property type="match status" value="1"/>
</dbReference>
<accession>A0A438FEA8</accession>
<dbReference type="Pfam" id="PF14223">
    <property type="entry name" value="Retrotran_gag_2"/>
    <property type="match status" value="1"/>
</dbReference>
<protein>
    <submittedName>
        <fullName evidence="3">Retrovirus-related Pol polyprotein from transposon RE1</fullName>
    </submittedName>
</protein>